<evidence type="ECO:0000256" key="2">
    <source>
        <dbReference type="ARBA" id="ARBA00022741"/>
    </source>
</evidence>
<dbReference type="InterPro" id="IPR050305">
    <property type="entry name" value="Small_GTPase_Rab"/>
</dbReference>
<dbReference type="Proteomes" id="UP000836402">
    <property type="component" value="Unassembled WGS sequence"/>
</dbReference>
<dbReference type="SMART" id="SM00173">
    <property type="entry name" value="RAS"/>
    <property type="match status" value="1"/>
</dbReference>
<comment type="subcellular location">
    <subcellularLocation>
        <location evidence="4">Endomembrane system</location>
        <topology evidence="4">Lipid-anchor</topology>
        <orientation evidence="4">Cytoplasmic side</orientation>
    </subcellularLocation>
</comment>
<evidence type="ECO:0000313" key="6">
    <source>
        <dbReference type="EMBL" id="CAD6931361.1"/>
    </source>
</evidence>
<organism evidence="6 7">
    <name type="scientific">Tilletia caries</name>
    <name type="common">wheat bunt fungus</name>
    <dbReference type="NCBI Taxonomy" id="13290"/>
    <lineage>
        <taxon>Eukaryota</taxon>
        <taxon>Fungi</taxon>
        <taxon>Dikarya</taxon>
        <taxon>Basidiomycota</taxon>
        <taxon>Ustilaginomycotina</taxon>
        <taxon>Exobasidiomycetes</taxon>
        <taxon>Tilletiales</taxon>
        <taxon>Tilletiaceae</taxon>
        <taxon>Tilletia</taxon>
    </lineage>
</organism>
<evidence type="ECO:0000256" key="4">
    <source>
        <dbReference type="ARBA" id="ARBA00046278"/>
    </source>
</evidence>
<evidence type="ECO:0000256" key="1">
    <source>
        <dbReference type="ARBA" id="ARBA00006270"/>
    </source>
</evidence>
<evidence type="ECO:0000256" key="3">
    <source>
        <dbReference type="ARBA" id="ARBA00023134"/>
    </source>
</evidence>
<dbReference type="InterPro" id="IPR027417">
    <property type="entry name" value="P-loop_NTPase"/>
</dbReference>
<keyword evidence="2" id="KW-0547">Nucleotide-binding</keyword>
<name>A0ABN7IY07_9BASI</name>
<proteinExistence type="inferred from homology"/>
<comment type="similarity">
    <text evidence="1">Belongs to the small GTPase superfamily. Rab family.</text>
</comment>
<dbReference type="PANTHER" id="PTHR47980">
    <property type="entry name" value="LD44762P"/>
    <property type="match status" value="1"/>
</dbReference>
<protein>
    <submittedName>
        <fullName evidence="6">Uncharacterized protein</fullName>
    </submittedName>
</protein>
<comment type="caution">
    <text evidence="6">The sequence shown here is derived from an EMBL/GenBank/DDBJ whole genome shotgun (WGS) entry which is preliminary data.</text>
</comment>
<dbReference type="Gene3D" id="3.40.50.300">
    <property type="entry name" value="P-loop containing nucleotide triphosphate hydrolases"/>
    <property type="match status" value="2"/>
</dbReference>
<keyword evidence="7" id="KW-1185">Reference proteome</keyword>
<feature type="compositionally biased region" description="Acidic residues" evidence="5">
    <location>
        <begin position="121"/>
        <end position="136"/>
    </location>
</feature>
<dbReference type="PROSITE" id="PS51419">
    <property type="entry name" value="RAB"/>
    <property type="match status" value="1"/>
</dbReference>
<keyword evidence="3" id="KW-0342">GTP-binding</keyword>
<dbReference type="InterPro" id="IPR001806">
    <property type="entry name" value="Small_GTPase"/>
</dbReference>
<sequence>MADYDYLFKLVLIGDSDVGKSSLLLRYADDSYSESHISNTFDRVTGILQDIDRRALKGVNKLLVGNKSDLTDERVVEYDVAKEFADQLPIPFLESSAKMDVASVGGAGGASEAGDGANGNVDEEEEEEVEEEEEDNRNERRRRAAREQKLLQALADIGEFVTAEEEDLRQQVEQMEKETEAMRKANEDLAKRVQQNREVREEIAVRTARMAAAGFNDIEAYKAHLERSIAASLEMEVRLEQELETVLVQADEDEDEDEDEDGH</sequence>
<evidence type="ECO:0000313" key="7">
    <source>
        <dbReference type="Proteomes" id="UP000836402"/>
    </source>
</evidence>
<feature type="region of interest" description="Disordered" evidence="5">
    <location>
        <begin position="103"/>
        <end position="141"/>
    </location>
</feature>
<evidence type="ECO:0000256" key="5">
    <source>
        <dbReference type="SAM" id="MobiDB-lite"/>
    </source>
</evidence>
<dbReference type="SUPFAM" id="SSF52540">
    <property type="entry name" value="P-loop containing nucleoside triphosphate hydrolases"/>
    <property type="match status" value="1"/>
</dbReference>
<dbReference type="Pfam" id="PF00071">
    <property type="entry name" value="Ras"/>
    <property type="match status" value="2"/>
</dbReference>
<reference evidence="6" key="1">
    <citation type="submission" date="2020-10" db="EMBL/GenBank/DDBJ databases">
        <authorList>
            <person name="Sedaghatjoo S."/>
        </authorList>
    </citation>
    <scope>NUCLEOTIDE SEQUENCE</scope>
    <source>
        <strain evidence="6">AZH3</strain>
    </source>
</reference>
<dbReference type="SMART" id="SM00175">
    <property type="entry name" value="RAB"/>
    <property type="match status" value="1"/>
</dbReference>
<gene>
    <name evidence="6" type="ORF">JKIAZH3_G1624</name>
</gene>
<accession>A0ABN7IY07</accession>
<dbReference type="EMBL" id="CAJHJG010003404">
    <property type="protein sequence ID" value="CAD6931361.1"/>
    <property type="molecule type" value="Genomic_DNA"/>
</dbReference>